<evidence type="ECO:0000259" key="4">
    <source>
        <dbReference type="PROSITE" id="PS51332"/>
    </source>
</evidence>
<evidence type="ECO:0000256" key="3">
    <source>
        <dbReference type="ARBA" id="ARBA00023285"/>
    </source>
</evidence>
<dbReference type="GO" id="GO:0031419">
    <property type="term" value="F:cobalamin binding"/>
    <property type="evidence" value="ECO:0007669"/>
    <property type="project" value="InterPro"/>
</dbReference>
<dbReference type="PROSITE" id="PS51332">
    <property type="entry name" value="B12_BINDING"/>
    <property type="match status" value="1"/>
</dbReference>
<dbReference type="Pfam" id="PF02607">
    <property type="entry name" value="B12-binding_2"/>
    <property type="match status" value="1"/>
</dbReference>
<name>A0A419F9Q5_9BACT</name>
<dbReference type="FunFam" id="3.40.50.280:FF:000003">
    <property type="entry name" value="Dimethylamine methyltransferase corrinoid protein"/>
    <property type="match status" value="1"/>
</dbReference>
<evidence type="ECO:0000256" key="1">
    <source>
        <dbReference type="ARBA" id="ARBA00010854"/>
    </source>
</evidence>
<dbReference type="Proteomes" id="UP000285961">
    <property type="component" value="Unassembled WGS sequence"/>
</dbReference>
<evidence type="ECO:0000256" key="2">
    <source>
        <dbReference type="ARBA" id="ARBA00022723"/>
    </source>
</evidence>
<comment type="caution">
    <text evidence="6">The sequence shown here is derived from an EMBL/GenBank/DDBJ whole genome shotgun (WGS) entry which is preliminary data.</text>
</comment>
<dbReference type="GO" id="GO:0050667">
    <property type="term" value="P:homocysteine metabolic process"/>
    <property type="evidence" value="ECO:0007669"/>
    <property type="project" value="TreeGrafter"/>
</dbReference>
<accession>A0A419F9Q5</accession>
<dbReference type="PANTHER" id="PTHR45833">
    <property type="entry name" value="METHIONINE SYNTHASE"/>
    <property type="match status" value="1"/>
</dbReference>
<dbReference type="PROSITE" id="PS51337">
    <property type="entry name" value="B12_BINDING_NTER"/>
    <property type="match status" value="1"/>
</dbReference>
<dbReference type="Gene3D" id="3.40.50.280">
    <property type="entry name" value="Cobalamin-binding domain"/>
    <property type="match status" value="1"/>
</dbReference>
<dbReference type="Gene3D" id="1.10.1240.10">
    <property type="entry name" value="Methionine synthase domain"/>
    <property type="match status" value="1"/>
</dbReference>
<reference evidence="6 7" key="1">
    <citation type="journal article" date="2017" name="ISME J.">
        <title>Energy and carbon metabolisms in a deep terrestrial subsurface fluid microbial community.</title>
        <authorList>
            <person name="Momper L."/>
            <person name="Jungbluth S.P."/>
            <person name="Lee M.D."/>
            <person name="Amend J.P."/>
        </authorList>
    </citation>
    <scope>NUCLEOTIDE SEQUENCE [LARGE SCALE GENOMIC DNA]</scope>
    <source>
        <strain evidence="6">SURF_17</strain>
    </source>
</reference>
<dbReference type="Pfam" id="PF02310">
    <property type="entry name" value="B12-binding"/>
    <property type="match status" value="1"/>
</dbReference>
<keyword evidence="2" id="KW-0479">Metal-binding</keyword>
<gene>
    <name evidence="6" type="ORF">C4532_00260</name>
</gene>
<organism evidence="6 7">
    <name type="scientific">Candidatus Abyssobacteria bacterium SURF_17</name>
    <dbReference type="NCBI Taxonomy" id="2093361"/>
    <lineage>
        <taxon>Bacteria</taxon>
        <taxon>Pseudomonadati</taxon>
        <taxon>Candidatus Hydrogenedentota</taxon>
        <taxon>Candidatus Abyssobacteria</taxon>
    </lineage>
</organism>
<dbReference type="EMBL" id="QZKI01000002">
    <property type="protein sequence ID" value="RJP75564.1"/>
    <property type="molecule type" value="Genomic_DNA"/>
</dbReference>
<dbReference type="SMART" id="SM01018">
    <property type="entry name" value="B12-binding_2"/>
    <property type="match status" value="1"/>
</dbReference>
<dbReference type="SUPFAM" id="SSF52242">
    <property type="entry name" value="Cobalamin (vitamin B12)-binding domain"/>
    <property type="match status" value="1"/>
</dbReference>
<feature type="domain" description="B12-binding" evidence="4">
    <location>
        <begin position="88"/>
        <end position="211"/>
    </location>
</feature>
<evidence type="ECO:0000313" key="6">
    <source>
        <dbReference type="EMBL" id="RJP75564.1"/>
    </source>
</evidence>
<dbReference type="PANTHER" id="PTHR45833:SF1">
    <property type="entry name" value="METHIONINE SYNTHASE"/>
    <property type="match status" value="1"/>
</dbReference>
<dbReference type="GO" id="GO:0046872">
    <property type="term" value="F:metal ion binding"/>
    <property type="evidence" value="ECO:0007669"/>
    <property type="project" value="UniProtKB-KW"/>
</dbReference>
<dbReference type="InterPro" id="IPR050554">
    <property type="entry name" value="Met_Synthase/Corrinoid"/>
</dbReference>
<dbReference type="GO" id="GO:0046653">
    <property type="term" value="P:tetrahydrofolate metabolic process"/>
    <property type="evidence" value="ECO:0007669"/>
    <property type="project" value="TreeGrafter"/>
</dbReference>
<dbReference type="InterPro" id="IPR036724">
    <property type="entry name" value="Cobalamin-bd_sf"/>
</dbReference>
<comment type="similarity">
    <text evidence="1">Belongs to the methylamine corrinoid protein family.</text>
</comment>
<protein>
    <submittedName>
        <fullName evidence="6">Cobalamin-binding protein</fullName>
    </submittedName>
</protein>
<dbReference type="InterPro" id="IPR003759">
    <property type="entry name" value="Cbl-bd_cap"/>
</dbReference>
<evidence type="ECO:0000259" key="5">
    <source>
        <dbReference type="PROSITE" id="PS51337"/>
    </source>
</evidence>
<evidence type="ECO:0000313" key="7">
    <source>
        <dbReference type="Proteomes" id="UP000285961"/>
    </source>
</evidence>
<feature type="domain" description="B12-binding N-terminal" evidence="5">
    <location>
        <begin position="1"/>
        <end position="88"/>
    </location>
</feature>
<sequence>MADLKELASALMRGDAPAVEKLTKQAVDAGIGPKEILDGGLIAGMQVVGERFKNNEIYVPEVLIAARAMHAGMKTLEPLLVKAGVKPVGTIAMGTVRGDLHDIGKNLVSMMMRGNGFKVIDLGIDVTPQKFVEAAKDQGANLIGMSALLTTTMPSMKATIDELQRAGLLGKVKVLIGGAPVTQRYASEIGADGYAPDAASAVDKAKELIGL</sequence>
<dbReference type="GO" id="GO:0005829">
    <property type="term" value="C:cytosol"/>
    <property type="evidence" value="ECO:0007669"/>
    <property type="project" value="TreeGrafter"/>
</dbReference>
<dbReference type="AlphaFoldDB" id="A0A419F9Q5"/>
<dbReference type="CDD" id="cd02070">
    <property type="entry name" value="corrinoid_protein_B12-BD"/>
    <property type="match status" value="1"/>
</dbReference>
<proteinExistence type="inferred from homology"/>
<dbReference type="SUPFAM" id="SSF47644">
    <property type="entry name" value="Methionine synthase domain"/>
    <property type="match status" value="1"/>
</dbReference>
<keyword evidence="3" id="KW-0170">Cobalt</keyword>
<dbReference type="InterPro" id="IPR006158">
    <property type="entry name" value="Cobalamin-bd"/>
</dbReference>
<dbReference type="InterPro" id="IPR036594">
    <property type="entry name" value="Meth_synthase_dom"/>
</dbReference>
<dbReference type="GO" id="GO:0008705">
    <property type="term" value="F:methionine synthase activity"/>
    <property type="evidence" value="ECO:0007669"/>
    <property type="project" value="TreeGrafter"/>
</dbReference>